<feature type="region of interest" description="Disordered" evidence="1">
    <location>
        <begin position="31"/>
        <end position="64"/>
    </location>
</feature>
<organism evidence="3 4">
    <name type="scientific">Plantactinospora alkalitolerans</name>
    <dbReference type="NCBI Taxonomy" id="2789879"/>
    <lineage>
        <taxon>Bacteria</taxon>
        <taxon>Bacillati</taxon>
        <taxon>Actinomycetota</taxon>
        <taxon>Actinomycetes</taxon>
        <taxon>Micromonosporales</taxon>
        <taxon>Micromonosporaceae</taxon>
        <taxon>Plantactinospora</taxon>
    </lineage>
</organism>
<name>A0ABS0GPY9_9ACTN</name>
<evidence type="ECO:0000256" key="1">
    <source>
        <dbReference type="SAM" id="MobiDB-lite"/>
    </source>
</evidence>
<protein>
    <recommendedName>
        <fullName evidence="5">Lipoprotein</fullName>
    </recommendedName>
</protein>
<evidence type="ECO:0008006" key="5">
    <source>
        <dbReference type="Google" id="ProtNLM"/>
    </source>
</evidence>
<sequence length="160" mass="15955">MTVVRLRAQRRTIGLALGLAGLAVAVPGCGGQDPSDTASPAPTTAAATSAAPPITPSATPVSTDGCPVDPTTLFAALQANRKLSSALDARISGVRDAACHRGYATAVSVVPPELADPAFIAFRYDRGSGTWKAIAAGTDGICGELVPADIIPELSGCVGS</sequence>
<feature type="signal peptide" evidence="2">
    <location>
        <begin position="1"/>
        <end position="25"/>
    </location>
</feature>
<evidence type="ECO:0000256" key="2">
    <source>
        <dbReference type="SAM" id="SignalP"/>
    </source>
</evidence>
<dbReference type="Proteomes" id="UP000638560">
    <property type="component" value="Unassembled WGS sequence"/>
</dbReference>
<evidence type="ECO:0000313" key="3">
    <source>
        <dbReference type="EMBL" id="MBF9128270.1"/>
    </source>
</evidence>
<comment type="caution">
    <text evidence="3">The sequence shown here is derived from an EMBL/GenBank/DDBJ whole genome shotgun (WGS) entry which is preliminary data.</text>
</comment>
<keyword evidence="4" id="KW-1185">Reference proteome</keyword>
<keyword evidence="2" id="KW-0732">Signal</keyword>
<dbReference type="EMBL" id="JADPUN010000068">
    <property type="protein sequence ID" value="MBF9128270.1"/>
    <property type="molecule type" value="Genomic_DNA"/>
</dbReference>
<gene>
    <name evidence="3" type="ORF">I0C86_04560</name>
</gene>
<evidence type="ECO:0000313" key="4">
    <source>
        <dbReference type="Proteomes" id="UP000638560"/>
    </source>
</evidence>
<reference evidence="3 4" key="1">
    <citation type="submission" date="2020-11" db="EMBL/GenBank/DDBJ databases">
        <title>A novel isolate from a Black sea contaminated sediment with potential to produce alkanes: Plantactinospora alkalitolerans sp. nov.</title>
        <authorList>
            <person name="Carro L."/>
            <person name="Veyisoglu A."/>
            <person name="Guven K."/>
            <person name="Schumann P."/>
            <person name="Klenk H.-P."/>
            <person name="Sahin N."/>
        </authorList>
    </citation>
    <scope>NUCLEOTIDE SEQUENCE [LARGE SCALE GENOMIC DNA]</scope>
    <source>
        <strain evidence="3 4">S1510</strain>
    </source>
</reference>
<feature type="chain" id="PRO_5045873468" description="Lipoprotein" evidence="2">
    <location>
        <begin position="26"/>
        <end position="160"/>
    </location>
</feature>
<accession>A0ABS0GPY9</accession>
<proteinExistence type="predicted"/>
<dbReference type="RefSeq" id="WP_196199927.1">
    <property type="nucleotide sequence ID" value="NZ_JADPUN010000068.1"/>
</dbReference>
<feature type="compositionally biased region" description="Low complexity" evidence="1">
    <location>
        <begin position="34"/>
        <end position="63"/>
    </location>
</feature>